<feature type="transmembrane region" description="Helical" evidence="7">
    <location>
        <begin position="130"/>
        <end position="153"/>
    </location>
</feature>
<dbReference type="STRING" id="113540.ENSSFOP00015013428"/>
<evidence type="ECO:0000256" key="1">
    <source>
        <dbReference type="ARBA" id="ARBA00004141"/>
    </source>
</evidence>
<dbReference type="PANTHER" id="PTHR31056">
    <property type="entry name" value="TRANSMEMBRANE PROTEIN 179B"/>
    <property type="match status" value="1"/>
</dbReference>
<evidence type="ECO:0000313" key="9">
    <source>
        <dbReference type="Proteomes" id="UP000034805"/>
    </source>
</evidence>
<keyword evidence="3 7" id="KW-1133">Transmembrane helix</keyword>
<evidence type="ECO:0000256" key="3">
    <source>
        <dbReference type="ARBA" id="ARBA00022989"/>
    </source>
</evidence>
<sequence length="286" mass="30811">MVLRRKKCVVKPTPNCEEGGRAARSSRTAGPRAAGCLPSNRSRSGPAAEPPRNRRAGSAAQGNTSVLIRGPLGNARFAGQPGEPLTLSGGSPFALQGEFGGRCVLYGTVSYNGTTQSLVLDGSSSPSLCYFVSVVSVCVAIYCFSVTLYWVYLSCVGDEVTRARIWMTASLVVCGVFLFFLLVSGCVLKIGRDHLCNSIIEKASLKSCEEAQNKTWVSPLKRVQFYSGLRNAETSVWVNFFFWIIIVAMVIIQKRQGTELLAAPGDNAGGFPSETEPILRRSGRPQ</sequence>
<evidence type="ECO:0000256" key="4">
    <source>
        <dbReference type="ARBA" id="ARBA00023136"/>
    </source>
</evidence>
<evidence type="ECO:0000313" key="8">
    <source>
        <dbReference type="EMBL" id="KPP69960.1"/>
    </source>
</evidence>
<reference evidence="8 9" key="1">
    <citation type="submission" date="2015-08" db="EMBL/GenBank/DDBJ databases">
        <title>The genome of the Asian arowana (Scleropages formosus).</title>
        <authorList>
            <person name="Tan M.H."/>
            <person name="Gan H.M."/>
            <person name="Croft L.J."/>
            <person name="Austin C.M."/>
        </authorList>
    </citation>
    <scope>NUCLEOTIDE SEQUENCE [LARGE SCALE GENOMIC DNA]</scope>
    <source>
        <strain evidence="8">Aro1</strain>
    </source>
</reference>
<comment type="similarity">
    <text evidence="5">Belongs to the TMEM179 family.</text>
</comment>
<evidence type="ECO:0000256" key="7">
    <source>
        <dbReference type="SAM" id="Phobius"/>
    </source>
</evidence>
<feature type="transmembrane region" description="Helical" evidence="7">
    <location>
        <begin position="234"/>
        <end position="252"/>
    </location>
</feature>
<keyword evidence="4 7" id="KW-0472">Membrane</keyword>
<protein>
    <submittedName>
        <fullName evidence="8">Transmembrane protein 179B-like</fullName>
    </submittedName>
</protein>
<gene>
    <name evidence="8" type="ORF">Z043_111241</name>
</gene>
<organism evidence="8 9">
    <name type="scientific">Scleropages formosus</name>
    <name type="common">Asian bonytongue</name>
    <name type="synonym">Osteoglossum formosum</name>
    <dbReference type="NCBI Taxonomy" id="113540"/>
    <lineage>
        <taxon>Eukaryota</taxon>
        <taxon>Metazoa</taxon>
        <taxon>Chordata</taxon>
        <taxon>Craniata</taxon>
        <taxon>Vertebrata</taxon>
        <taxon>Euteleostomi</taxon>
        <taxon>Actinopterygii</taxon>
        <taxon>Neopterygii</taxon>
        <taxon>Teleostei</taxon>
        <taxon>Osteoglossocephala</taxon>
        <taxon>Osteoglossomorpha</taxon>
        <taxon>Osteoglossiformes</taxon>
        <taxon>Osteoglossidae</taxon>
        <taxon>Scleropages</taxon>
    </lineage>
</organism>
<dbReference type="EMBL" id="JARO02003704">
    <property type="protein sequence ID" value="KPP69960.1"/>
    <property type="molecule type" value="Genomic_DNA"/>
</dbReference>
<dbReference type="InterPro" id="IPR029776">
    <property type="entry name" value="TMEM179B"/>
</dbReference>
<proteinExistence type="inferred from homology"/>
<dbReference type="PANTHER" id="PTHR31056:SF1">
    <property type="entry name" value="TRANSMEMBRANE PROTEIN 179B"/>
    <property type="match status" value="1"/>
</dbReference>
<comment type="caution">
    <text evidence="8">The sequence shown here is derived from an EMBL/GenBank/DDBJ whole genome shotgun (WGS) entry which is preliminary data.</text>
</comment>
<feature type="region of interest" description="Disordered" evidence="6">
    <location>
        <begin position="1"/>
        <end position="60"/>
    </location>
</feature>
<evidence type="ECO:0000256" key="6">
    <source>
        <dbReference type="SAM" id="MobiDB-lite"/>
    </source>
</evidence>
<dbReference type="Proteomes" id="UP000034805">
    <property type="component" value="Unassembled WGS sequence"/>
</dbReference>
<comment type="subcellular location">
    <subcellularLocation>
        <location evidence="1">Membrane</location>
        <topology evidence="1">Multi-pass membrane protein</topology>
    </subcellularLocation>
</comment>
<evidence type="ECO:0000256" key="5">
    <source>
        <dbReference type="ARBA" id="ARBA00093776"/>
    </source>
</evidence>
<keyword evidence="2 7" id="KW-0812">Transmembrane</keyword>
<dbReference type="AlphaFoldDB" id="A0A0P7UJ31"/>
<evidence type="ECO:0000256" key="2">
    <source>
        <dbReference type="ARBA" id="ARBA00022692"/>
    </source>
</evidence>
<name>A0A0P7UJ31_SCLFO</name>
<feature type="transmembrane region" description="Helical" evidence="7">
    <location>
        <begin position="165"/>
        <end position="183"/>
    </location>
</feature>
<dbReference type="InterPro" id="IPR059010">
    <property type="entry name" value="TMEM179-179B"/>
</dbReference>
<dbReference type="Pfam" id="PF26158">
    <property type="entry name" value="Claudin_TMEM179-179B"/>
    <property type="match status" value="1"/>
</dbReference>
<accession>A0A0P7UJ31</accession>